<dbReference type="SUPFAM" id="SSF56219">
    <property type="entry name" value="DNase I-like"/>
    <property type="match status" value="1"/>
</dbReference>
<dbReference type="EMBL" id="JARJCM010000016">
    <property type="protein sequence ID" value="KAJ7041594.1"/>
    <property type="molecule type" value="Genomic_DNA"/>
</dbReference>
<gene>
    <name evidence="2" type="ORF">C8F04DRAFT_929739</name>
</gene>
<evidence type="ECO:0000313" key="3">
    <source>
        <dbReference type="Proteomes" id="UP001218188"/>
    </source>
</evidence>
<sequence length="104" mass="11646">PHWDRILPTYRTNSPNTLIYVNKSIPSSTYKQNKIKSPYVTSITLTIDNRSIDIFSLYNPPETGDPSDNAPIRATISSLGPPSPSRSLLLLGDFNRHHPLWSGI</sequence>
<dbReference type="InterPro" id="IPR005135">
    <property type="entry name" value="Endo/exonuclease/phosphatase"/>
</dbReference>
<reference evidence="2" key="1">
    <citation type="submission" date="2023-03" db="EMBL/GenBank/DDBJ databases">
        <title>Massive genome expansion in bonnet fungi (Mycena s.s.) driven by repeated elements and novel gene families across ecological guilds.</title>
        <authorList>
            <consortium name="Lawrence Berkeley National Laboratory"/>
            <person name="Harder C.B."/>
            <person name="Miyauchi S."/>
            <person name="Viragh M."/>
            <person name="Kuo A."/>
            <person name="Thoen E."/>
            <person name="Andreopoulos B."/>
            <person name="Lu D."/>
            <person name="Skrede I."/>
            <person name="Drula E."/>
            <person name="Henrissat B."/>
            <person name="Morin E."/>
            <person name="Kohler A."/>
            <person name="Barry K."/>
            <person name="LaButti K."/>
            <person name="Morin E."/>
            <person name="Salamov A."/>
            <person name="Lipzen A."/>
            <person name="Mereny Z."/>
            <person name="Hegedus B."/>
            <person name="Baldrian P."/>
            <person name="Stursova M."/>
            <person name="Weitz H."/>
            <person name="Taylor A."/>
            <person name="Grigoriev I.V."/>
            <person name="Nagy L.G."/>
            <person name="Martin F."/>
            <person name="Kauserud H."/>
        </authorList>
    </citation>
    <scope>NUCLEOTIDE SEQUENCE</scope>
    <source>
        <strain evidence="2">CBHHK200</strain>
    </source>
</reference>
<protein>
    <recommendedName>
        <fullName evidence="1">Endonuclease/exonuclease/phosphatase domain-containing protein</fullName>
    </recommendedName>
</protein>
<dbReference type="AlphaFoldDB" id="A0AAD6T8R5"/>
<dbReference type="Gene3D" id="3.60.10.10">
    <property type="entry name" value="Endonuclease/exonuclease/phosphatase"/>
    <property type="match status" value="1"/>
</dbReference>
<keyword evidence="3" id="KW-1185">Reference proteome</keyword>
<dbReference type="GO" id="GO:0003824">
    <property type="term" value="F:catalytic activity"/>
    <property type="evidence" value="ECO:0007669"/>
    <property type="project" value="InterPro"/>
</dbReference>
<evidence type="ECO:0000313" key="2">
    <source>
        <dbReference type="EMBL" id="KAJ7041594.1"/>
    </source>
</evidence>
<feature type="domain" description="Endonuclease/exonuclease/phosphatase" evidence="1">
    <location>
        <begin position="52"/>
        <end position="103"/>
    </location>
</feature>
<proteinExistence type="predicted"/>
<feature type="non-terminal residue" evidence="2">
    <location>
        <position position="104"/>
    </location>
</feature>
<organism evidence="2 3">
    <name type="scientific">Mycena alexandri</name>
    <dbReference type="NCBI Taxonomy" id="1745969"/>
    <lineage>
        <taxon>Eukaryota</taxon>
        <taxon>Fungi</taxon>
        <taxon>Dikarya</taxon>
        <taxon>Basidiomycota</taxon>
        <taxon>Agaricomycotina</taxon>
        <taxon>Agaricomycetes</taxon>
        <taxon>Agaricomycetidae</taxon>
        <taxon>Agaricales</taxon>
        <taxon>Marasmiineae</taxon>
        <taxon>Mycenaceae</taxon>
        <taxon>Mycena</taxon>
    </lineage>
</organism>
<evidence type="ECO:0000259" key="1">
    <source>
        <dbReference type="Pfam" id="PF14529"/>
    </source>
</evidence>
<dbReference type="Proteomes" id="UP001218188">
    <property type="component" value="Unassembled WGS sequence"/>
</dbReference>
<dbReference type="InterPro" id="IPR036691">
    <property type="entry name" value="Endo/exonu/phosph_ase_sf"/>
</dbReference>
<feature type="non-terminal residue" evidence="2">
    <location>
        <position position="1"/>
    </location>
</feature>
<comment type="caution">
    <text evidence="2">The sequence shown here is derived from an EMBL/GenBank/DDBJ whole genome shotgun (WGS) entry which is preliminary data.</text>
</comment>
<accession>A0AAD6T8R5</accession>
<name>A0AAD6T8R5_9AGAR</name>
<dbReference type="Pfam" id="PF14529">
    <property type="entry name" value="Exo_endo_phos_2"/>
    <property type="match status" value="1"/>
</dbReference>